<dbReference type="Gene3D" id="2.30.110.10">
    <property type="entry name" value="Electron Transport, Fmn-binding Protein, Chain A"/>
    <property type="match status" value="1"/>
</dbReference>
<gene>
    <name evidence="1" type="ORF">ASPCAL04755</name>
</gene>
<sequence>MNKRRPSLDVDMGPRHIPIATRSYIGTSSTHTAGGGPEAQPDGLPGLPVRISTAKFDGLVLILRAFTHSWNYRSAVLFGHAAIVADEAEKLWALKLITNKLIPGQWDQVRSPPTTAELVQTQILRVRVKSGSVKVRAGPPADDRADLENAHVQAKCWAGYVPVVEHMLQPIQSAYINIREVPEHVKSL</sequence>
<dbReference type="OrthoDB" id="444432at2759"/>
<dbReference type="Proteomes" id="UP000054771">
    <property type="component" value="Unassembled WGS sequence"/>
</dbReference>
<dbReference type="EMBL" id="CDMC01000003">
    <property type="protein sequence ID" value="CEL03603.1"/>
    <property type="molecule type" value="Genomic_DNA"/>
</dbReference>
<reference evidence="2" key="1">
    <citation type="journal article" date="2016" name="Genome Announc.">
        <title>Draft genome sequences of fungus Aspergillus calidoustus.</title>
        <authorList>
            <person name="Horn F."/>
            <person name="Linde J."/>
            <person name="Mattern D.J."/>
            <person name="Walther G."/>
            <person name="Guthke R."/>
            <person name="Scherlach K."/>
            <person name="Martin K."/>
            <person name="Brakhage A.A."/>
            <person name="Petzke L."/>
            <person name="Valiante V."/>
        </authorList>
    </citation>
    <scope>NUCLEOTIDE SEQUENCE [LARGE SCALE GENOMIC DNA]</scope>
    <source>
        <strain evidence="2">SF006504</strain>
    </source>
</reference>
<organism evidence="1 2">
    <name type="scientific">Aspergillus calidoustus</name>
    <dbReference type="NCBI Taxonomy" id="454130"/>
    <lineage>
        <taxon>Eukaryota</taxon>
        <taxon>Fungi</taxon>
        <taxon>Dikarya</taxon>
        <taxon>Ascomycota</taxon>
        <taxon>Pezizomycotina</taxon>
        <taxon>Eurotiomycetes</taxon>
        <taxon>Eurotiomycetidae</taxon>
        <taxon>Eurotiales</taxon>
        <taxon>Aspergillaceae</taxon>
        <taxon>Aspergillus</taxon>
        <taxon>Aspergillus subgen. Nidulantes</taxon>
    </lineage>
</organism>
<dbReference type="SUPFAM" id="SSF50475">
    <property type="entry name" value="FMN-binding split barrel"/>
    <property type="match status" value="1"/>
</dbReference>
<dbReference type="PANTHER" id="PTHR34071:SF2">
    <property type="entry name" value="FLAVIN-NUCLEOTIDE-BINDING PROTEIN"/>
    <property type="match status" value="1"/>
</dbReference>
<name>A0A0U5FW85_ASPCI</name>
<protein>
    <submittedName>
        <fullName evidence="1">Uncharacterized protein</fullName>
    </submittedName>
</protein>
<dbReference type="Pfam" id="PF12900">
    <property type="entry name" value="Pyridox_ox_2"/>
    <property type="match status" value="1"/>
</dbReference>
<dbReference type="AlphaFoldDB" id="A0A0U5FW85"/>
<keyword evidence="2" id="KW-1185">Reference proteome</keyword>
<evidence type="ECO:0000313" key="1">
    <source>
        <dbReference type="EMBL" id="CEL03603.1"/>
    </source>
</evidence>
<proteinExistence type="predicted"/>
<dbReference type="InterPro" id="IPR024747">
    <property type="entry name" value="Pyridox_Oxase-rel"/>
</dbReference>
<dbReference type="PANTHER" id="PTHR34071">
    <property type="entry name" value="5-NITROIMIDAZOLE ANTIBIOTICS RESISTANCE PROTEIN, NIMA-FAMILY-RELATED PROTEIN-RELATED"/>
    <property type="match status" value="1"/>
</dbReference>
<dbReference type="InterPro" id="IPR012349">
    <property type="entry name" value="Split_barrel_FMN-bd"/>
</dbReference>
<evidence type="ECO:0000313" key="2">
    <source>
        <dbReference type="Proteomes" id="UP000054771"/>
    </source>
</evidence>
<accession>A0A0U5FW85</accession>
<dbReference type="STRING" id="454130.A0A0U5FW85"/>